<proteinExistence type="predicted"/>
<keyword evidence="1" id="KW-0472">Membrane</keyword>
<reference evidence="2 3" key="1">
    <citation type="journal article" date="2016" name="Nat. Commun.">
        <title>Thousands of microbial genomes shed light on interconnected biogeochemical processes in an aquifer system.</title>
        <authorList>
            <person name="Anantharaman K."/>
            <person name="Brown C.T."/>
            <person name="Hug L.A."/>
            <person name="Sharon I."/>
            <person name="Castelle C.J."/>
            <person name="Probst A.J."/>
            <person name="Thomas B.C."/>
            <person name="Singh A."/>
            <person name="Wilkins M.J."/>
            <person name="Karaoz U."/>
            <person name="Brodie E.L."/>
            <person name="Williams K.H."/>
            <person name="Hubbard S.S."/>
            <person name="Banfield J.F."/>
        </authorList>
    </citation>
    <scope>NUCLEOTIDE SEQUENCE [LARGE SCALE GENOMIC DNA]</scope>
</reference>
<keyword evidence="1" id="KW-0812">Transmembrane</keyword>
<organism evidence="2 3">
    <name type="scientific">Candidatus Nealsonbacteria bacterium RIFCSPHIGHO2_01_FULL_38_55</name>
    <dbReference type="NCBI Taxonomy" id="1801664"/>
    <lineage>
        <taxon>Bacteria</taxon>
        <taxon>Candidatus Nealsoniibacteriota</taxon>
    </lineage>
</organism>
<evidence type="ECO:0000256" key="1">
    <source>
        <dbReference type="SAM" id="Phobius"/>
    </source>
</evidence>
<dbReference type="EMBL" id="MHLZ01000009">
    <property type="protein sequence ID" value="OGZ20186.1"/>
    <property type="molecule type" value="Genomic_DNA"/>
</dbReference>
<comment type="caution">
    <text evidence="2">The sequence shown here is derived from an EMBL/GenBank/DDBJ whole genome shotgun (WGS) entry which is preliminary data.</text>
</comment>
<accession>A0A1G2E2V8</accession>
<dbReference type="AlphaFoldDB" id="A0A1G2E2V8"/>
<name>A0A1G2E2V8_9BACT</name>
<dbReference type="Proteomes" id="UP000177360">
    <property type="component" value="Unassembled WGS sequence"/>
</dbReference>
<feature type="transmembrane region" description="Helical" evidence="1">
    <location>
        <begin position="20"/>
        <end position="41"/>
    </location>
</feature>
<evidence type="ECO:0000313" key="2">
    <source>
        <dbReference type="EMBL" id="OGZ20186.1"/>
    </source>
</evidence>
<gene>
    <name evidence="2" type="ORF">A2626_02490</name>
</gene>
<keyword evidence="1" id="KW-1133">Transmembrane helix</keyword>
<protein>
    <submittedName>
        <fullName evidence="2">Uncharacterized protein</fullName>
    </submittedName>
</protein>
<evidence type="ECO:0000313" key="3">
    <source>
        <dbReference type="Proteomes" id="UP000177360"/>
    </source>
</evidence>
<feature type="transmembrane region" description="Helical" evidence="1">
    <location>
        <begin position="61"/>
        <end position="82"/>
    </location>
</feature>
<sequence length="128" mass="14862">MLYFLGQRKPTPPFSAAKSISKFSAIILSHSFYYSIIFLLISSLQLTPFDSNLLIAMIKIVLQYAPMQIGAVFVAYLILFNFTKKENSFYKFNISLSLPLTWLKSFLKPWQKSLGASFIFLFDRWSFF</sequence>